<proteinExistence type="predicted"/>
<sequence length="34" mass="3703">MFAEIARIAKSGSGRFVIVSLVKISNHAEEKENA</sequence>
<reference evidence="1" key="1">
    <citation type="submission" date="2024-03" db="EMBL/GenBank/DDBJ databases">
        <title>This phage originates from the Bacteriophage catalogue of the Bacteriophage Competence Centre, Department of Microbiology und Biotechnology, Max Rubner-Institut, Kiel, Germany.</title>
        <authorList>
            <person name="Sprotte S."/>
            <person name="Brinks E."/>
        </authorList>
    </citation>
    <scope>NUCLEOTIDE SEQUENCE</scope>
</reference>
<evidence type="ECO:0000313" key="1">
    <source>
        <dbReference type="EMBL" id="XCD29904.1"/>
    </source>
</evidence>
<accession>A0AAU8BWE1</accession>
<name>A0AAU8BWE1_9VIRU</name>
<protein>
    <submittedName>
        <fullName evidence="1">Uncharacterized protein</fullName>
    </submittedName>
</protein>
<organism evidence="1">
    <name type="scientific">Salmonella phage PMBT35</name>
    <dbReference type="NCBI Taxonomy" id="3137287"/>
    <lineage>
        <taxon>Viruses</taxon>
    </lineage>
</organism>
<dbReference type="EMBL" id="PP554580">
    <property type="protein sequence ID" value="XCD29904.1"/>
    <property type="molecule type" value="Genomic_DNA"/>
</dbReference>